<protein>
    <submittedName>
        <fullName evidence="1">DUF2124 family protein</fullName>
    </submittedName>
</protein>
<evidence type="ECO:0000313" key="2">
    <source>
        <dbReference type="Proteomes" id="UP000619545"/>
    </source>
</evidence>
<evidence type="ECO:0000313" key="1">
    <source>
        <dbReference type="EMBL" id="HII70139.1"/>
    </source>
</evidence>
<organism evidence="1 2">
    <name type="scientific">Methanopyrus kandleri</name>
    <dbReference type="NCBI Taxonomy" id="2320"/>
    <lineage>
        <taxon>Archaea</taxon>
        <taxon>Methanobacteriati</taxon>
        <taxon>Methanobacteriota</taxon>
        <taxon>Methanomada group</taxon>
        <taxon>Methanopyri</taxon>
        <taxon>Methanopyrales</taxon>
        <taxon>Methanopyraceae</taxon>
        <taxon>Methanopyrus</taxon>
    </lineage>
</organism>
<comment type="caution">
    <text evidence="1">The sequence shown here is derived from an EMBL/GenBank/DDBJ whole genome shotgun (WGS) entry which is preliminary data.</text>
</comment>
<proteinExistence type="predicted"/>
<dbReference type="Proteomes" id="UP000619545">
    <property type="component" value="Unassembled WGS sequence"/>
</dbReference>
<dbReference type="PIRSF" id="PIRSF004962">
    <property type="entry name" value="UCP004962"/>
    <property type="match status" value="1"/>
</dbReference>
<name>A0A832TFZ0_9EURY</name>
<dbReference type="Gene3D" id="3.40.50.2300">
    <property type="match status" value="1"/>
</dbReference>
<dbReference type="Pfam" id="PF09897">
    <property type="entry name" value="DUF2124"/>
    <property type="match status" value="1"/>
</dbReference>
<sequence>MPEKGLKPFLTGFRETVLDLTDGEGVLVYSGCAGTCTPFAELLAFTLRGTDLEQYYSIDLRREYLRMELRDHGYTVTDEREELESADVVVLLGGLAMPISDATPDDAREFLEELGNPPLVGVCFMNMFERAGWTDELDFHTIIDGYLEVTVK</sequence>
<dbReference type="InterPro" id="IPR009183">
    <property type="entry name" value="UCP004962"/>
</dbReference>
<dbReference type="GeneID" id="1476737"/>
<dbReference type="OMA" id="AMPKIGV"/>
<gene>
    <name evidence="1" type="ORF">HA336_02755</name>
</gene>
<dbReference type="EMBL" id="DUJS01000002">
    <property type="protein sequence ID" value="HII70139.1"/>
    <property type="molecule type" value="Genomic_DNA"/>
</dbReference>
<accession>A0A832TFZ0</accession>
<reference evidence="1" key="1">
    <citation type="journal article" date="2020" name="bioRxiv">
        <title>A rank-normalized archaeal taxonomy based on genome phylogeny resolves widespread incomplete and uneven classifications.</title>
        <authorList>
            <person name="Rinke C."/>
            <person name="Chuvochina M."/>
            <person name="Mussig A.J."/>
            <person name="Chaumeil P.-A."/>
            <person name="Waite D.W."/>
            <person name="Whitman W.B."/>
            <person name="Parks D.H."/>
            <person name="Hugenholtz P."/>
        </authorList>
    </citation>
    <scope>NUCLEOTIDE SEQUENCE</scope>
    <source>
        <strain evidence="1">UBA8853</strain>
    </source>
</reference>
<dbReference type="RefSeq" id="WP_011019006.1">
    <property type="nucleotide sequence ID" value="NZ_DUJS01000002.1"/>
</dbReference>
<dbReference type="AlphaFoldDB" id="A0A832TFZ0"/>